<comment type="similarity">
    <text evidence="1">Belongs to the FAM161 family.</text>
</comment>
<dbReference type="GO" id="GO:0005929">
    <property type="term" value="C:cilium"/>
    <property type="evidence" value="ECO:0007669"/>
    <property type="project" value="TreeGrafter"/>
</dbReference>
<evidence type="ECO:0000313" key="6">
    <source>
        <dbReference type="Proteomes" id="UP001044222"/>
    </source>
</evidence>
<feature type="compositionally biased region" description="Basic and acidic residues" evidence="4">
    <location>
        <begin position="444"/>
        <end position="456"/>
    </location>
</feature>
<feature type="coiled-coil region" evidence="3">
    <location>
        <begin position="540"/>
        <end position="567"/>
    </location>
</feature>
<feature type="compositionally biased region" description="Basic and acidic residues" evidence="4">
    <location>
        <begin position="364"/>
        <end position="377"/>
    </location>
</feature>
<feature type="region of interest" description="Disordered" evidence="4">
    <location>
        <begin position="353"/>
        <end position="377"/>
    </location>
</feature>
<evidence type="ECO:0000256" key="3">
    <source>
        <dbReference type="SAM" id="Coils"/>
    </source>
</evidence>
<evidence type="ECO:0000256" key="4">
    <source>
        <dbReference type="SAM" id="MobiDB-lite"/>
    </source>
</evidence>
<sequence>MSHIMSHRSNNLSPLNGNARTENTAALLPGCTEMKGFPPKDSSDSEEGEAVDRLKKESTMDSLLAFLQQEVESPAETEVLLQHRLQTLKEAHRQQLQKTEHLHQQSLEKRMLHNSLLAEGNERNDRAEGHLDELFSCNNKKNTGIKTCLETPRCNSPRKSHSLSDLSSVKTVPSRASPQPRGSQRPATTSAALATGATVSKPFSMTLRETQRKFQQLQNKMPQDVEMYLESKRKAEEEECQKKFRAAPVPEHVHLSLYHDITEAQEKARKTGVEQRKDFLLSMQKPFSFLEREEKKKKELTEQLHSSAPSPNISKSIEVRRPIPKAVKDPGVSEHLKEKELNRKIRIKMRAQEMLRNSMAPIETKSHREDLEKSSADCTKKRAQGFLEEKPTFKPTTNPKVPDFDRLYRAFQKEALRRAEMKDVTRCQPFKLRTSDLPPRQSQKKSEPSQEQEGKAYLKRSHSFSGITSLSADTLPTYITDDARKRCSAIRRSMEEKVSKENESAQWMQVHKIKSQSMKNTVTSRAKAMDPHRSLKEVYQEKLKQHRETDQKRMKEYKRELQEMKTRVKVRPYLFEQVTQVSHHIVKANYYHK</sequence>
<dbReference type="PANTHER" id="PTHR21501">
    <property type="entry name" value="PROTEIN FAM-161"/>
    <property type="match status" value="1"/>
</dbReference>
<accession>A0A9D3S7C5</accession>
<feature type="region of interest" description="Disordered" evidence="4">
    <location>
        <begin position="148"/>
        <end position="193"/>
    </location>
</feature>
<feature type="region of interest" description="Disordered" evidence="4">
    <location>
        <begin position="422"/>
        <end position="463"/>
    </location>
</feature>
<dbReference type="Proteomes" id="UP001044222">
    <property type="component" value="Unassembled WGS sequence"/>
</dbReference>
<keyword evidence="2 3" id="KW-0175">Coiled coil</keyword>
<dbReference type="GO" id="GO:0044782">
    <property type="term" value="P:cilium organization"/>
    <property type="evidence" value="ECO:0007669"/>
    <property type="project" value="TreeGrafter"/>
</dbReference>
<dbReference type="Pfam" id="PF10595">
    <property type="entry name" value="FAM161A_B"/>
    <property type="match status" value="1"/>
</dbReference>
<dbReference type="EMBL" id="JAFIRN010000001">
    <property type="protein sequence ID" value="KAG5857533.1"/>
    <property type="molecule type" value="Genomic_DNA"/>
</dbReference>
<keyword evidence="6" id="KW-1185">Reference proteome</keyword>
<dbReference type="InterPro" id="IPR019579">
    <property type="entry name" value="FAM161A/B"/>
</dbReference>
<dbReference type="InterPro" id="IPR051655">
    <property type="entry name" value="FAM161"/>
</dbReference>
<dbReference type="AlphaFoldDB" id="A0A9D3S7C5"/>
<evidence type="ECO:0000256" key="2">
    <source>
        <dbReference type="ARBA" id="ARBA00023054"/>
    </source>
</evidence>
<evidence type="ECO:0000256" key="1">
    <source>
        <dbReference type="ARBA" id="ARBA00006663"/>
    </source>
</evidence>
<proteinExistence type="inferred from homology"/>
<organism evidence="5 6">
    <name type="scientific">Anguilla anguilla</name>
    <name type="common">European freshwater eel</name>
    <name type="synonym">Muraena anguilla</name>
    <dbReference type="NCBI Taxonomy" id="7936"/>
    <lineage>
        <taxon>Eukaryota</taxon>
        <taxon>Metazoa</taxon>
        <taxon>Chordata</taxon>
        <taxon>Craniata</taxon>
        <taxon>Vertebrata</taxon>
        <taxon>Euteleostomi</taxon>
        <taxon>Actinopterygii</taxon>
        <taxon>Neopterygii</taxon>
        <taxon>Teleostei</taxon>
        <taxon>Anguilliformes</taxon>
        <taxon>Anguillidae</taxon>
        <taxon>Anguilla</taxon>
    </lineage>
</organism>
<feature type="compositionally biased region" description="Polar residues" evidence="4">
    <location>
        <begin position="163"/>
        <end position="186"/>
    </location>
</feature>
<comment type="caution">
    <text evidence="5">The sequence shown here is derived from an EMBL/GenBank/DDBJ whole genome shotgun (WGS) entry which is preliminary data.</text>
</comment>
<dbReference type="PANTHER" id="PTHR21501:SF4">
    <property type="entry name" value="PROTEIN FAM161B"/>
    <property type="match status" value="1"/>
</dbReference>
<evidence type="ECO:0000313" key="5">
    <source>
        <dbReference type="EMBL" id="KAG5857533.1"/>
    </source>
</evidence>
<name>A0A9D3S7C5_ANGAN</name>
<evidence type="ECO:0008006" key="7">
    <source>
        <dbReference type="Google" id="ProtNLM"/>
    </source>
</evidence>
<reference evidence="5" key="1">
    <citation type="submission" date="2021-01" db="EMBL/GenBank/DDBJ databases">
        <title>A chromosome-scale assembly of European eel, Anguilla anguilla.</title>
        <authorList>
            <person name="Henkel C."/>
            <person name="Jong-Raadsen S.A."/>
            <person name="Dufour S."/>
            <person name="Weltzien F.-A."/>
            <person name="Palstra A.P."/>
            <person name="Pelster B."/>
            <person name="Spaink H.P."/>
            <person name="Van Den Thillart G.E."/>
            <person name="Jansen H."/>
            <person name="Zahm M."/>
            <person name="Klopp C."/>
            <person name="Cedric C."/>
            <person name="Louis A."/>
            <person name="Berthelot C."/>
            <person name="Parey E."/>
            <person name="Roest Crollius H."/>
            <person name="Montfort J."/>
            <person name="Robinson-Rechavi M."/>
            <person name="Bucao C."/>
            <person name="Bouchez O."/>
            <person name="Gislard M."/>
            <person name="Lluch J."/>
            <person name="Milhes M."/>
            <person name="Lampietro C."/>
            <person name="Lopez Roques C."/>
            <person name="Donnadieu C."/>
            <person name="Braasch I."/>
            <person name="Desvignes T."/>
            <person name="Postlethwait J."/>
            <person name="Bobe J."/>
            <person name="Guiguen Y."/>
            <person name="Dirks R."/>
        </authorList>
    </citation>
    <scope>NUCLEOTIDE SEQUENCE</scope>
    <source>
        <strain evidence="5">Tag_6206</strain>
        <tissue evidence="5">Liver</tissue>
    </source>
</reference>
<dbReference type="GO" id="GO:0005856">
    <property type="term" value="C:cytoskeleton"/>
    <property type="evidence" value="ECO:0007669"/>
    <property type="project" value="UniProtKB-ARBA"/>
</dbReference>
<gene>
    <name evidence="5" type="ORF">ANANG_G00020460</name>
</gene>
<protein>
    <recommendedName>
        <fullName evidence="7">FAM161 centrosomal protein B</fullName>
    </recommendedName>
</protein>
<feature type="region of interest" description="Disordered" evidence="4">
    <location>
        <begin position="33"/>
        <end position="54"/>
    </location>
</feature>